<proteinExistence type="predicted"/>
<sequence length="169" mass="20057">MSRRNMISIELLAATVQQIQSAFETIEQLLDGHVVNISPEDRQRYGSIDEQAKLFIFKAHDFYRAKGQLLPSYFDTVEYEKDFEGRKLFERFEQKAVELQEKIRDTRTLLDYDTLQYSYSLYRHLKNMSQEDIPGIDFWLEEISQFFKRSVNNGLEEQSNDEVEPPIVE</sequence>
<dbReference type="Proteomes" id="UP000005113">
    <property type="component" value="Unassembled WGS sequence"/>
</dbReference>
<dbReference type="RefSeq" id="WP_002657634.1">
    <property type="nucleotide sequence ID" value="NZ_JH719942.1"/>
</dbReference>
<dbReference type="HOGENOM" id="CLU_118059_1_0_10"/>
<evidence type="ECO:0000313" key="1">
    <source>
        <dbReference type="EMBL" id="EJF52584.1"/>
    </source>
</evidence>
<accession>J0NYJ3</accession>
<dbReference type="AlphaFoldDB" id="J0NYJ3"/>
<organism evidence="1 2">
    <name type="scientific">Saprospira grandis DSM 2844</name>
    <dbReference type="NCBI Taxonomy" id="694433"/>
    <lineage>
        <taxon>Bacteria</taxon>
        <taxon>Pseudomonadati</taxon>
        <taxon>Bacteroidota</taxon>
        <taxon>Saprospiria</taxon>
        <taxon>Saprospirales</taxon>
        <taxon>Saprospiraceae</taxon>
        <taxon>Saprospira</taxon>
    </lineage>
</organism>
<dbReference type="EMBL" id="JH719942">
    <property type="protein sequence ID" value="EJF52584.1"/>
    <property type="molecule type" value="Genomic_DNA"/>
</dbReference>
<protein>
    <submittedName>
        <fullName evidence="1">Uncharacterized protein</fullName>
    </submittedName>
</protein>
<evidence type="ECO:0000313" key="2">
    <source>
        <dbReference type="Proteomes" id="UP000005113"/>
    </source>
</evidence>
<dbReference type="OrthoDB" id="5952844at2"/>
<name>J0NYJ3_9BACT</name>
<reference evidence="2" key="1">
    <citation type="journal article" date="2012" name="Stand. Genomic Sci.">
        <title>Permanent draft genome sequence of the gliding predator Saprospira grandis strain Sa g1 (= HR1).</title>
        <authorList>
            <person name="Mavromatis K."/>
            <person name="Chertkov O."/>
            <person name="Lapidus A."/>
            <person name="Nolan M."/>
            <person name="Lucas S."/>
            <person name="Tice H."/>
            <person name="Del Rio T.G."/>
            <person name="Cheng J.F."/>
            <person name="Han C."/>
            <person name="Tapia R."/>
            <person name="Bruce D."/>
            <person name="Goodwin L.A."/>
            <person name="Pitluck S."/>
            <person name="Huntemann M."/>
            <person name="Liolios K."/>
            <person name="Pagani I."/>
            <person name="Ivanova N."/>
            <person name="Mikhailova N."/>
            <person name="Pati A."/>
            <person name="Chen A."/>
            <person name="Palaniappan K."/>
            <person name="Land M."/>
            <person name="Brambilla E.M."/>
            <person name="Rohde M."/>
            <person name="Spring S."/>
            <person name="Goker M."/>
            <person name="Detter J.C."/>
            <person name="Bristow J."/>
            <person name="Eisen J.A."/>
            <person name="Markowitz V."/>
            <person name="Hugenholtz P."/>
            <person name="Kyrpides N.C."/>
            <person name="Klenk H.P."/>
            <person name="Woyke T."/>
        </authorList>
    </citation>
    <scope>NUCLEOTIDE SEQUENCE [LARGE SCALE GENOMIC DNA]</scope>
    <source>
        <strain evidence="2">DSM 2844</strain>
    </source>
</reference>
<gene>
    <name evidence="1" type="ORF">SapgrDRAFT_0848</name>
</gene>